<organism evidence="3 4">
    <name type="scientific">Lutzomyia longipalpis</name>
    <name type="common">Sand fly</name>
    <dbReference type="NCBI Taxonomy" id="7200"/>
    <lineage>
        <taxon>Eukaryota</taxon>
        <taxon>Metazoa</taxon>
        <taxon>Ecdysozoa</taxon>
        <taxon>Arthropoda</taxon>
        <taxon>Hexapoda</taxon>
        <taxon>Insecta</taxon>
        <taxon>Pterygota</taxon>
        <taxon>Neoptera</taxon>
        <taxon>Endopterygota</taxon>
        <taxon>Diptera</taxon>
        <taxon>Nematocera</taxon>
        <taxon>Psychodoidea</taxon>
        <taxon>Psychodidae</taxon>
        <taxon>Lutzomyia</taxon>
        <taxon>Lutzomyia</taxon>
    </lineage>
</organism>
<sequence>MFKLFFTVLVFNLCIVQNFASFAYGLPFRFYHGFFYRRCNFSFIYGICGVSPQPIDTLPYKLKASGYNYNPGTTITVTIDGDSFSGFYIRAFDEATREPLGSWEESTSLHAMDRCNAAIQADRKDKKSVELKWNSPPGRSGRVYFKNVIMKNNTTYWSNVILKGNKEENEKA</sequence>
<name>A0A1B0CAY6_LUTLO</name>
<dbReference type="PROSITE" id="PS51019">
    <property type="entry name" value="REELIN"/>
    <property type="match status" value="1"/>
</dbReference>
<dbReference type="Pfam" id="PF02014">
    <property type="entry name" value="Reeler"/>
    <property type="match status" value="1"/>
</dbReference>
<dbReference type="VEuPathDB" id="VectorBase:LLOJ001285"/>
<dbReference type="InterPro" id="IPR002861">
    <property type="entry name" value="Reeler_dom"/>
</dbReference>
<keyword evidence="4" id="KW-1185">Reference proteome</keyword>
<reference evidence="2" key="2">
    <citation type="journal article" date="2020" name="BMC">
        <title>Leishmania infection induces a limited differential gene expression in the sand fly midgut.</title>
        <authorList>
            <person name="Coutinho-Abreu I.V."/>
            <person name="Serafim T.D."/>
            <person name="Meneses C."/>
            <person name="Kamhawi S."/>
            <person name="Oliveira F."/>
            <person name="Valenzuela J.G."/>
        </authorList>
    </citation>
    <scope>NUCLEOTIDE SEQUENCE</scope>
    <source>
        <strain evidence="2">Jacobina</strain>
        <tissue evidence="2">Midgut</tissue>
    </source>
</reference>
<dbReference type="Proteomes" id="UP000092461">
    <property type="component" value="Unassembled WGS sequence"/>
</dbReference>
<evidence type="ECO:0000313" key="2">
    <source>
        <dbReference type="EMBL" id="MBC1176410.1"/>
    </source>
</evidence>
<evidence type="ECO:0000259" key="1">
    <source>
        <dbReference type="PROSITE" id="PS51019"/>
    </source>
</evidence>
<proteinExistence type="predicted"/>
<evidence type="ECO:0000313" key="3">
    <source>
        <dbReference type="EnsemblMetazoa" id="LLOJ001285-PA"/>
    </source>
</evidence>
<dbReference type="EnsemblMetazoa" id="LLOJ001285-RA">
    <property type="protein sequence ID" value="LLOJ001285-PA"/>
    <property type="gene ID" value="LLOJ001285"/>
</dbReference>
<dbReference type="GO" id="GO:0016020">
    <property type="term" value="C:membrane"/>
    <property type="evidence" value="ECO:0007669"/>
    <property type="project" value="TreeGrafter"/>
</dbReference>
<accession>A0A1B0CAY6</accession>
<dbReference type="EMBL" id="AJWK01004660">
    <property type="status" value="NOT_ANNOTATED_CDS"/>
    <property type="molecule type" value="Genomic_DNA"/>
</dbReference>
<reference evidence="4" key="1">
    <citation type="submission" date="2012-05" db="EMBL/GenBank/DDBJ databases">
        <title>Whole Genome Assembly of Lutzomyia longipalpis.</title>
        <authorList>
            <person name="Richards S."/>
            <person name="Qu C."/>
            <person name="Dillon R."/>
            <person name="Worley K."/>
            <person name="Scherer S."/>
            <person name="Batterton M."/>
            <person name="Taylor A."/>
            <person name="Hawes A."/>
            <person name="Hernandez B."/>
            <person name="Kovar C."/>
            <person name="Mandapat C."/>
            <person name="Pham C."/>
            <person name="Qu C."/>
            <person name="Jing C."/>
            <person name="Bess C."/>
            <person name="Bandaranaike D."/>
            <person name="Ngo D."/>
            <person name="Ongeri F."/>
            <person name="Arias F."/>
            <person name="Lara F."/>
            <person name="Weissenberger G."/>
            <person name="Kamau G."/>
            <person name="Han H."/>
            <person name="Shen H."/>
            <person name="Dinh H."/>
            <person name="Khalil I."/>
            <person name="Jones J."/>
            <person name="Shafer J."/>
            <person name="Jayaseelan J."/>
            <person name="Quiroz J."/>
            <person name="Blankenburg K."/>
            <person name="Nguyen L."/>
            <person name="Jackson L."/>
            <person name="Francisco L."/>
            <person name="Tang L.-Y."/>
            <person name="Pu L.-L."/>
            <person name="Perales L."/>
            <person name="Lorensuhewa L."/>
            <person name="Munidasa M."/>
            <person name="Coyle M."/>
            <person name="Taylor M."/>
            <person name="Puazo M."/>
            <person name="Firestine M."/>
            <person name="Scheel M."/>
            <person name="Javaid M."/>
            <person name="Wang M."/>
            <person name="Li M."/>
            <person name="Tabassum N."/>
            <person name="Saada N."/>
            <person name="Osuji N."/>
            <person name="Aqrawi P."/>
            <person name="Fu Q."/>
            <person name="Thornton R."/>
            <person name="Raj R."/>
            <person name="Goodspeed R."/>
            <person name="Mata R."/>
            <person name="Najjar R."/>
            <person name="Gubbala S."/>
            <person name="Lee S."/>
            <person name="Denson S."/>
            <person name="Patil S."/>
            <person name="Macmil S."/>
            <person name="Qi S."/>
            <person name="Matskevitch T."/>
            <person name="Palculict T."/>
            <person name="Mathew T."/>
            <person name="Vee V."/>
            <person name="Velamala V."/>
            <person name="Korchina V."/>
            <person name="Cai W."/>
            <person name="Liu W."/>
            <person name="Dai W."/>
            <person name="Zou X."/>
            <person name="Zhu Y."/>
            <person name="Zhang Y."/>
            <person name="Wu Y.-Q."/>
            <person name="Xin Y."/>
            <person name="Nazarath L."/>
            <person name="Kovar C."/>
            <person name="Han Y."/>
            <person name="Muzny D."/>
            <person name="Gibbs R."/>
        </authorList>
    </citation>
    <scope>NUCLEOTIDE SEQUENCE [LARGE SCALE GENOMIC DNA]</scope>
    <source>
        <strain evidence="4">Jacobina</strain>
    </source>
</reference>
<dbReference type="EMBL" id="GITU01007707">
    <property type="protein sequence ID" value="MBC1176410.1"/>
    <property type="molecule type" value="Transcribed_RNA"/>
</dbReference>
<dbReference type="PANTHER" id="PTHR45828">
    <property type="entry name" value="CYTOCHROME B561/FERRIC REDUCTASE TRANSMEMBRANE"/>
    <property type="match status" value="1"/>
</dbReference>
<dbReference type="InterPro" id="IPR051237">
    <property type="entry name" value="Ferric-chelate_Red/DefProt"/>
</dbReference>
<protein>
    <submittedName>
        <fullName evidence="2">Putative reeler</fullName>
    </submittedName>
</protein>
<dbReference type="Gene3D" id="2.60.40.4060">
    <property type="entry name" value="Reeler domain"/>
    <property type="match status" value="1"/>
</dbReference>
<reference evidence="3" key="3">
    <citation type="submission" date="2020-05" db="UniProtKB">
        <authorList>
            <consortium name="EnsemblMetazoa"/>
        </authorList>
    </citation>
    <scope>IDENTIFICATION</scope>
    <source>
        <strain evidence="3">Jacobina</strain>
    </source>
</reference>
<dbReference type="InterPro" id="IPR042307">
    <property type="entry name" value="Reeler_sf"/>
</dbReference>
<feature type="domain" description="Reelin" evidence="1">
    <location>
        <begin position="24"/>
        <end position="172"/>
    </location>
</feature>
<evidence type="ECO:0000313" key="4">
    <source>
        <dbReference type="Proteomes" id="UP000092461"/>
    </source>
</evidence>
<dbReference type="AlphaFoldDB" id="A0A1B0CAY6"/>
<dbReference type="CDD" id="cd08544">
    <property type="entry name" value="Reeler"/>
    <property type="match status" value="1"/>
</dbReference>
<dbReference type="PANTHER" id="PTHR45828:SF40">
    <property type="entry name" value="REELIN DOMAIN-CONTAINING PROTEIN"/>
    <property type="match status" value="1"/>
</dbReference>
<dbReference type="VEuPathDB" id="VectorBase:LLONM1_005895"/>